<keyword evidence="6" id="KW-1185">Reference proteome</keyword>
<sequence>MSYLSTREACGNALTELGETEKDIFVLDADLSVSTQTKKFAERYPQRFLNVGCAEQNLVGTAAGLAIARKTVFVGSYAMFINRAWEQIRNTISHDNLNVKILASHSGMTNAPDGASHQCFEDIAIMRVIPNMSVLCPADEIEAKKLILAEAYRKGPSYIRLNRIATQPIYDIDYEFEFGKAVQIKEGTDVTVIATGTMVTEAIKASEVLKKEGINAQILNVHTLKPLDNDTIIKAAKDTGRVVTIEEHSRYGGLGGAIAEILAESYPVPMRIIGIKDRFGESGVYEHLINKFGLNASEIVKSAKILLGEKK</sequence>
<comment type="similarity">
    <text evidence="2">Belongs to the transketolase family.</text>
</comment>
<dbReference type="RefSeq" id="WP_013329320.1">
    <property type="nucleotide sequence ID" value="NC_014507.1"/>
</dbReference>
<dbReference type="Gene3D" id="3.40.50.970">
    <property type="match status" value="1"/>
</dbReference>
<dbReference type="SUPFAM" id="SSF52518">
    <property type="entry name" value="Thiamin diphosphate-binding fold (THDP-binding)"/>
    <property type="match status" value="1"/>
</dbReference>
<dbReference type="GO" id="GO:0044272">
    <property type="term" value="P:sulfur compound biosynthetic process"/>
    <property type="evidence" value="ECO:0007669"/>
    <property type="project" value="UniProtKB-ARBA"/>
</dbReference>
<evidence type="ECO:0000313" key="6">
    <source>
        <dbReference type="Proteomes" id="UP000006565"/>
    </source>
</evidence>
<dbReference type="SMART" id="SM00861">
    <property type="entry name" value="Transket_pyr"/>
    <property type="match status" value="1"/>
</dbReference>
<dbReference type="HOGENOM" id="CLU_009227_1_1_2"/>
<dbReference type="InterPro" id="IPR005475">
    <property type="entry name" value="Transketolase-like_Pyr-bd"/>
</dbReference>
<organism evidence="5 6">
    <name type="scientific">Methanolacinia petrolearia (strain DSM 11571 / OCM 486 / SEBR 4847)</name>
    <name type="common">Methanoplanus petrolearius</name>
    <dbReference type="NCBI Taxonomy" id="679926"/>
    <lineage>
        <taxon>Archaea</taxon>
        <taxon>Methanobacteriati</taxon>
        <taxon>Methanobacteriota</taxon>
        <taxon>Stenosarchaea group</taxon>
        <taxon>Methanomicrobia</taxon>
        <taxon>Methanomicrobiales</taxon>
        <taxon>Methanomicrobiaceae</taxon>
        <taxon>Methanolacinia</taxon>
    </lineage>
</organism>
<dbReference type="InterPro" id="IPR033248">
    <property type="entry name" value="Transketolase_C"/>
</dbReference>
<dbReference type="GO" id="GO:0006082">
    <property type="term" value="P:organic acid metabolic process"/>
    <property type="evidence" value="ECO:0007669"/>
    <property type="project" value="UniProtKB-ARBA"/>
</dbReference>
<reference evidence="5 6" key="1">
    <citation type="journal article" date="2010" name="Stand. Genomic Sci.">
        <title>Complete genome sequence of Methanoplanus petrolearius type strain (SEBR 4847).</title>
        <authorList>
            <person name="Brambilla E."/>
            <person name="Djao O.D."/>
            <person name="Daligault H."/>
            <person name="Lapidus A."/>
            <person name="Lucas S."/>
            <person name="Hammon N."/>
            <person name="Nolan M."/>
            <person name="Tice H."/>
            <person name="Cheng J.F."/>
            <person name="Han C."/>
            <person name="Tapia R."/>
            <person name="Goodwin L."/>
            <person name="Pitluck S."/>
            <person name="Liolios K."/>
            <person name="Ivanova N."/>
            <person name="Mavromatis K."/>
            <person name="Mikhailova N."/>
            <person name="Pati A."/>
            <person name="Chen A."/>
            <person name="Palaniappan K."/>
            <person name="Land M."/>
            <person name="Hauser L."/>
            <person name="Chang Y.J."/>
            <person name="Jeffries C.D."/>
            <person name="Rohde M."/>
            <person name="Spring S."/>
            <person name="Sikorski J."/>
            <person name="Goker M."/>
            <person name="Woyke T."/>
            <person name="Bristow J."/>
            <person name="Eisen J.A."/>
            <person name="Markowitz V."/>
            <person name="Hugenholtz P."/>
            <person name="Kyrpides N.C."/>
            <person name="Klenk H.P."/>
        </authorList>
    </citation>
    <scope>NUCLEOTIDE SEQUENCE [LARGE SCALE GENOMIC DNA]</scope>
    <source>
        <strain evidence="6">DSM 11571 / OCM 486 / SEBR 4847</strain>
    </source>
</reference>
<dbReference type="InterPro" id="IPR009014">
    <property type="entry name" value="Transketo_C/PFOR_II"/>
</dbReference>
<dbReference type="STRING" id="679926.Mpet_1383"/>
<gene>
    <name evidence="5" type="ordered locus">Mpet_1383</name>
</gene>
<dbReference type="Proteomes" id="UP000006565">
    <property type="component" value="Chromosome"/>
</dbReference>
<dbReference type="PANTHER" id="PTHR43825">
    <property type="entry name" value="PYRUVATE DEHYDROGENASE E1 COMPONENT"/>
    <property type="match status" value="1"/>
</dbReference>
<dbReference type="eggNOG" id="arCOG01051">
    <property type="taxonomic scope" value="Archaea"/>
</dbReference>
<dbReference type="InterPro" id="IPR029061">
    <property type="entry name" value="THDP-binding"/>
</dbReference>
<protein>
    <submittedName>
        <fullName evidence="5">Transketolase central region</fullName>
    </submittedName>
</protein>
<dbReference type="Pfam" id="PF02779">
    <property type="entry name" value="Transket_pyr"/>
    <property type="match status" value="1"/>
</dbReference>
<dbReference type="OrthoDB" id="148271at2157"/>
<accession>E1REX2</accession>
<comment type="cofactor">
    <cofactor evidence="1">
        <name>thiamine diphosphate</name>
        <dbReference type="ChEBI" id="CHEBI:58937"/>
    </cofactor>
</comment>
<dbReference type="PANTHER" id="PTHR43825:SF1">
    <property type="entry name" value="TRANSKETOLASE-LIKE PYRIMIDINE-BINDING DOMAIN-CONTAINING PROTEIN"/>
    <property type="match status" value="1"/>
</dbReference>
<dbReference type="EMBL" id="CP002117">
    <property type="protein sequence ID" value="ADN36143.1"/>
    <property type="molecule type" value="Genomic_DNA"/>
</dbReference>
<dbReference type="KEGG" id="mpi:Mpet_1383"/>
<evidence type="ECO:0000313" key="5">
    <source>
        <dbReference type="EMBL" id="ADN36143.1"/>
    </source>
</evidence>
<dbReference type="InterPro" id="IPR051157">
    <property type="entry name" value="PDH/Transketolase"/>
</dbReference>
<dbReference type="CDD" id="cd07033">
    <property type="entry name" value="TPP_PYR_DXS_TK_like"/>
    <property type="match status" value="1"/>
</dbReference>
<evidence type="ECO:0000256" key="3">
    <source>
        <dbReference type="ARBA" id="ARBA00023052"/>
    </source>
</evidence>
<dbReference type="Pfam" id="PF02780">
    <property type="entry name" value="Transketolase_C"/>
    <property type="match status" value="1"/>
</dbReference>
<dbReference type="SUPFAM" id="SSF52922">
    <property type="entry name" value="TK C-terminal domain-like"/>
    <property type="match status" value="1"/>
</dbReference>
<feature type="domain" description="Transketolase-like pyrimidine-binding" evidence="4">
    <location>
        <begin position="4"/>
        <end position="169"/>
    </location>
</feature>
<keyword evidence="3" id="KW-0786">Thiamine pyrophosphate</keyword>
<evidence type="ECO:0000259" key="4">
    <source>
        <dbReference type="SMART" id="SM00861"/>
    </source>
</evidence>
<proteinExistence type="inferred from homology"/>
<dbReference type="Gene3D" id="3.40.50.920">
    <property type="match status" value="1"/>
</dbReference>
<evidence type="ECO:0000256" key="1">
    <source>
        <dbReference type="ARBA" id="ARBA00001964"/>
    </source>
</evidence>
<dbReference type="GeneID" id="9743852"/>
<name>E1REX2_METP4</name>
<dbReference type="AlphaFoldDB" id="E1REX2"/>
<evidence type="ECO:0000256" key="2">
    <source>
        <dbReference type="ARBA" id="ARBA00007131"/>
    </source>
</evidence>
<dbReference type="FunFam" id="3.40.50.970:FF:000129">
    <property type="entry name" value="Transketolase"/>
    <property type="match status" value="1"/>
</dbReference>